<dbReference type="AlphaFoldDB" id="A0A916W6I3"/>
<evidence type="ECO:0000313" key="2">
    <source>
        <dbReference type="Proteomes" id="UP000636264"/>
    </source>
</evidence>
<dbReference type="InterPro" id="IPR029068">
    <property type="entry name" value="Glyas_Bleomycin-R_OHBP_Dase"/>
</dbReference>
<proteinExistence type="predicted"/>
<gene>
    <name evidence="1" type="ORF">GCM10011385_26250</name>
</gene>
<dbReference type="Proteomes" id="UP000636264">
    <property type="component" value="Unassembled WGS sequence"/>
</dbReference>
<dbReference type="EMBL" id="BMIF01000007">
    <property type="protein sequence ID" value="GGA71111.1"/>
    <property type="molecule type" value="Genomic_DNA"/>
</dbReference>
<organism evidence="1 2">
    <name type="scientific">Nitratireductor aestuarii</name>
    <dbReference type="NCBI Taxonomy" id="1735103"/>
    <lineage>
        <taxon>Bacteria</taxon>
        <taxon>Pseudomonadati</taxon>
        <taxon>Pseudomonadota</taxon>
        <taxon>Alphaproteobacteria</taxon>
        <taxon>Hyphomicrobiales</taxon>
        <taxon>Phyllobacteriaceae</taxon>
        <taxon>Nitratireductor</taxon>
    </lineage>
</organism>
<protein>
    <submittedName>
        <fullName evidence="1">Glyoxalase</fullName>
    </submittedName>
</protein>
<comment type="caution">
    <text evidence="1">The sequence shown here is derived from an EMBL/GenBank/DDBJ whole genome shotgun (WGS) entry which is preliminary data.</text>
</comment>
<reference evidence="1" key="2">
    <citation type="submission" date="2020-09" db="EMBL/GenBank/DDBJ databases">
        <authorList>
            <person name="Sun Q."/>
            <person name="Zhou Y."/>
        </authorList>
    </citation>
    <scope>NUCLEOTIDE SEQUENCE</scope>
    <source>
        <strain evidence="1">CGMCC 1.15320</strain>
    </source>
</reference>
<keyword evidence="2" id="KW-1185">Reference proteome</keyword>
<dbReference type="Pfam" id="PF13669">
    <property type="entry name" value="Glyoxalase_4"/>
    <property type="match status" value="1"/>
</dbReference>
<dbReference type="RefSeq" id="WP_188721513.1">
    <property type="nucleotide sequence ID" value="NZ_BMIF01000007.1"/>
</dbReference>
<sequence>MPLSLGTITQTAFMTRDIRASIDHFVTNLGVGPWFMIEGGSFAECYYRGAPSKVRLTTAFAYARGMEFELMQLDNDEPSMWRDALQQPFELHSFHHWCHWPDDYTATLNEALERGYRVYQDGRTTRGRFVYLDHPALGEILEITERTPERRAFQQQVAEAGMRWDGQQKIVTDWA</sequence>
<evidence type="ECO:0000313" key="1">
    <source>
        <dbReference type="EMBL" id="GGA71111.1"/>
    </source>
</evidence>
<reference evidence="1" key="1">
    <citation type="journal article" date="2014" name="Int. J. Syst. Evol. Microbiol.">
        <title>Complete genome sequence of Corynebacterium casei LMG S-19264T (=DSM 44701T), isolated from a smear-ripened cheese.</title>
        <authorList>
            <consortium name="US DOE Joint Genome Institute (JGI-PGF)"/>
            <person name="Walter F."/>
            <person name="Albersmeier A."/>
            <person name="Kalinowski J."/>
            <person name="Ruckert C."/>
        </authorList>
    </citation>
    <scope>NUCLEOTIDE SEQUENCE</scope>
    <source>
        <strain evidence="1">CGMCC 1.15320</strain>
    </source>
</reference>
<dbReference type="Gene3D" id="3.10.180.10">
    <property type="entry name" value="2,3-Dihydroxybiphenyl 1,2-Dioxygenase, domain 1"/>
    <property type="match status" value="1"/>
</dbReference>
<accession>A0A916W6I3</accession>
<dbReference type="SUPFAM" id="SSF54593">
    <property type="entry name" value="Glyoxalase/Bleomycin resistance protein/Dihydroxybiphenyl dioxygenase"/>
    <property type="match status" value="1"/>
</dbReference>
<name>A0A916W6I3_9HYPH</name>